<dbReference type="SUPFAM" id="SSF47413">
    <property type="entry name" value="lambda repressor-like DNA-binding domains"/>
    <property type="match status" value="1"/>
</dbReference>
<dbReference type="RefSeq" id="WP_027887419.1">
    <property type="nucleotide sequence ID" value="NZ_JBHSXZ010000003.1"/>
</dbReference>
<comment type="caution">
    <text evidence="3">The sequence shown here is derived from an EMBL/GenBank/DDBJ whole genome shotgun (WGS) entry which is preliminary data.</text>
</comment>
<proteinExistence type="predicted"/>
<keyword evidence="3" id="KW-0238">DNA-binding</keyword>
<name>A0A399EA39_9DEIN</name>
<dbReference type="AlphaFoldDB" id="A0A399EA39"/>
<dbReference type="InterPro" id="IPR001387">
    <property type="entry name" value="Cro/C1-type_HTH"/>
</dbReference>
<evidence type="ECO:0000313" key="3">
    <source>
        <dbReference type="EMBL" id="RIH79740.1"/>
    </source>
</evidence>
<gene>
    <name evidence="3" type="ORF">Mcate_00177</name>
</gene>
<dbReference type="GO" id="GO:0003677">
    <property type="term" value="F:DNA binding"/>
    <property type="evidence" value="ECO:0007669"/>
    <property type="project" value="UniProtKB-KW"/>
</dbReference>
<dbReference type="Pfam" id="PF13443">
    <property type="entry name" value="HTH_26"/>
    <property type="match status" value="1"/>
</dbReference>
<accession>A0A399EA39</accession>
<dbReference type="EMBL" id="QWKX01000003">
    <property type="protein sequence ID" value="RIH79740.1"/>
    <property type="molecule type" value="Genomic_DNA"/>
</dbReference>
<feature type="compositionally biased region" description="Basic and acidic residues" evidence="1">
    <location>
        <begin position="123"/>
        <end position="145"/>
    </location>
</feature>
<dbReference type="Proteomes" id="UP000266089">
    <property type="component" value="Unassembled WGS sequence"/>
</dbReference>
<organism evidence="3 4">
    <name type="scientific">Meiothermus taiwanensis</name>
    <dbReference type="NCBI Taxonomy" id="172827"/>
    <lineage>
        <taxon>Bacteria</taxon>
        <taxon>Thermotogati</taxon>
        <taxon>Deinococcota</taxon>
        <taxon>Deinococci</taxon>
        <taxon>Thermales</taxon>
        <taxon>Thermaceae</taxon>
        <taxon>Meiothermus</taxon>
    </lineage>
</organism>
<feature type="region of interest" description="Disordered" evidence="1">
    <location>
        <begin position="123"/>
        <end position="156"/>
    </location>
</feature>
<protein>
    <submittedName>
        <fullName evidence="3">Cro/C1-type HTH DNA-binding domain protein</fullName>
    </submittedName>
</protein>
<evidence type="ECO:0000259" key="2">
    <source>
        <dbReference type="Pfam" id="PF13443"/>
    </source>
</evidence>
<dbReference type="OrthoDB" id="72528at2"/>
<feature type="domain" description="HTH cro/C1-type" evidence="2">
    <location>
        <begin position="7"/>
        <end position="54"/>
    </location>
</feature>
<evidence type="ECO:0000313" key="4">
    <source>
        <dbReference type="Proteomes" id="UP000266089"/>
    </source>
</evidence>
<feature type="compositionally biased region" description="Basic residues" evidence="1">
    <location>
        <begin position="146"/>
        <end position="156"/>
    </location>
</feature>
<sequence length="156" mass="17929">MVNTYFKLEPLLRQHKKTPLALAEASGLSKTTVYNLVNNKAKAVELETLDKLMAGLEQLLGRPVRFDEIIEKRPAPKEARLARLLKGARPFRWEEVQKALPPLTPEEKAEGEAFLRVLEEARQTDLEQSPARDRRLLELFEEPRPQKPRKKGPVTR</sequence>
<evidence type="ECO:0000256" key="1">
    <source>
        <dbReference type="SAM" id="MobiDB-lite"/>
    </source>
</evidence>
<dbReference type="Gene3D" id="1.10.260.40">
    <property type="entry name" value="lambda repressor-like DNA-binding domains"/>
    <property type="match status" value="1"/>
</dbReference>
<reference evidence="3 4" key="1">
    <citation type="submission" date="2018-08" db="EMBL/GenBank/DDBJ databases">
        <title>Meiothermus cateniformans JCM 15151 genome sequencing project.</title>
        <authorList>
            <person name="Da Costa M.S."/>
            <person name="Albuquerque L."/>
            <person name="Raposo P."/>
            <person name="Froufe H.J.C."/>
            <person name="Barroso C.S."/>
            <person name="Egas C."/>
        </authorList>
    </citation>
    <scope>NUCLEOTIDE SEQUENCE [LARGE SCALE GENOMIC DNA]</scope>
    <source>
        <strain evidence="3 4">JCM 15151</strain>
    </source>
</reference>
<dbReference type="InterPro" id="IPR010982">
    <property type="entry name" value="Lambda_DNA-bd_dom_sf"/>
</dbReference>